<evidence type="ECO:0000256" key="1">
    <source>
        <dbReference type="SAM" id="MobiDB-lite"/>
    </source>
</evidence>
<feature type="region of interest" description="Disordered" evidence="1">
    <location>
        <begin position="166"/>
        <end position="189"/>
    </location>
</feature>
<evidence type="ECO:0000313" key="2">
    <source>
        <dbReference type="EMBL" id="KAF9789549.1"/>
    </source>
</evidence>
<comment type="caution">
    <text evidence="2">The sequence shown here is derived from an EMBL/GenBank/DDBJ whole genome shotgun (WGS) entry which is preliminary data.</text>
</comment>
<gene>
    <name evidence="2" type="ORF">BJ322DRAFT_1177898</name>
</gene>
<feature type="region of interest" description="Disordered" evidence="1">
    <location>
        <begin position="239"/>
        <end position="261"/>
    </location>
</feature>
<dbReference type="AlphaFoldDB" id="A0A9P6HNW8"/>
<dbReference type="EMBL" id="WIUZ02000003">
    <property type="protein sequence ID" value="KAF9789549.1"/>
    <property type="molecule type" value="Genomic_DNA"/>
</dbReference>
<accession>A0A9P6HNW8</accession>
<organism evidence="2 3">
    <name type="scientific">Thelephora terrestris</name>
    <dbReference type="NCBI Taxonomy" id="56493"/>
    <lineage>
        <taxon>Eukaryota</taxon>
        <taxon>Fungi</taxon>
        <taxon>Dikarya</taxon>
        <taxon>Basidiomycota</taxon>
        <taxon>Agaricomycotina</taxon>
        <taxon>Agaricomycetes</taxon>
        <taxon>Thelephorales</taxon>
        <taxon>Thelephoraceae</taxon>
        <taxon>Thelephora</taxon>
    </lineage>
</organism>
<protein>
    <submittedName>
        <fullName evidence="2">Uncharacterized protein</fullName>
    </submittedName>
</protein>
<sequence length="276" mass="30376">MSSDVVCNFRILATNTRPLCWNSVLSDVGVVAQGARAVTGCVEGLNCGGAGGGRCGGGEDRAASKSLSQEPTAMFFSSPCDFKPSSPPDVQALAKEHSNQRKQWKTHKWLDAFERSHRSFLDSTKIAYRRSLLVVTLGRDDSKVAGHYRLVAARLTRQEGWPVHLSSCQSDGLRSQPTSGARTDSKKECSKAEISRWAGSLPGFGSWWAPTVEDNHGDIRRQARMIFIPPAQYPRDSATLKTDNETPFGSQPYRPDLGKSGWGWRFAQTKQKRIST</sequence>
<feature type="compositionally biased region" description="Polar residues" evidence="1">
    <location>
        <begin position="166"/>
        <end position="182"/>
    </location>
</feature>
<feature type="compositionally biased region" description="Polar residues" evidence="1">
    <location>
        <begin position="239"/>
        <end position="249"/>
    </location>
</feature>
<proteinExistence type="predicted"/>
<reference evidence="2" key="2">
    <citation type="submission" date="2020-11" db="EMBL/GenBank/DDBJ databases">
        <authorList>
            <consortium name="DOE Joint Genome Institute"/>
            <person name="Kuo A."/>
            <person name="Miyauchi S."/>
            <person name="Kiss E."/>
            <person name="Drula E."/>
            <person name="Kohler A."/>
            <person name="Sanchez-Garcia M."/>
            <person name="Andreopoulos B."/>
            <person name="Barry K.W."/>
            <person name="Bonito G."/>
            <person name="Buee M."/>
            <person name="Carver A."/>
            <person name="Chen C."/>
            <person name="Cichocki N."/>
            <person name="Clum A."/>
            <person name="Culley D."/>
            <person name="Crous P.W."/>
            <person name="Fauchery L."/>
            <person name="Girlanda M."/>
            <person name="Hayes R."/>
            <person name="Keri Z."/>
            <person name="Labutti K."/>
            <person name="Lipzen A."/>
            <person name="Lombard V."/>
            <person name="Magnuson J."/>
            <person name="Maillard F."/>
            <person name="Morin E."/>
            <person name="Murat C."/>
            <person name="Nolan M."/>
            <person name="Ohm R."/>
            <person name="Pangilinan J."/>
            <person name="Pereira M."/>
            <person name="Perotto S."/>
            <person name="Peter M."/>
            <person name="Riley R."/>
            <person name="Sitrit Y."/>
            <person name="Stielow B."/>
            <person name="Szollosi G."/>
            <person name="Zifcakova L."/>
            <person name="Stursova M."/>
            <person name="Spatafora J.W."/>
            <person name="Tedersoo L."/>
            <person name="Vaario L.-M."/>
            <person name="Yamada A."/>
            <person name="Yan M."/>
            <person name="Wang P."/>
            <person name="Xu J."/>
            <person name="Bruns T."/>
            <person name="Baldrian P."/>
            <person name="Vilgalys R."/>
            <person name="Henrissat B."/>
            <person name="Grigoriev I.V."/>
            <person name="Hibbett D."/>
            <person name="Nagy L.G."/>
            <person name="Martin F.M."/>
        </authorList>
    </citation>
    <scope>NUCLEOTIDE SEQUENCE</scope>
    <source>
        <strain evidence="2">UH-Tt-Lm1</strain>
    </source>
</reference>
<keyword evidence="3" id="KW-1185">Reference proteome</keyword>
<reference evidence="2" key="1">
    <citation type="journal article" date="2020" name="Nat. Commun.">
        <title>Large-scale genome sequencing of mycorrhizal fungi provides insights into the early evolution of symbiotic traits.</title>
        <authorList>
            <person name="Miyauchi S."/>
            <person name="Kiss E."/>
            <person name="Kuo A."/>
            <person name="Drula E."/>
            <person name="Kohler A."/>
            <person name="Sanchez-Garcia M."/>
            <person name="Morin E."/>
            <person name="Andreopoulos B."/>
            <person name="Barry K.W."/>
            <person name="Bonito G."/>
            <person name="Buee M."/>
            <person name="Carver A."/>
            <person name="Chen C."/>
            <person name="Cichocki N."/>
            <person name="Clum A."/>
            <person name="Culley D."/>
            <person name="Crous P.W."/>
            <person name="Fauchery L."/>
            <person name="Girlanda M."/>
            <person name="Hayes R.D."/>
            <person name="Keri Z."/>
            <person name="LaButti K."/>
            <person name="Lipzen A."/>
            <person name="Lombard V."/>
            <person name="Magnuson J."/>
            <person name="Maillard F."/>
            <person name="Murat C."/>
            <person name="Nolan M."/>
            <person name="Ohm R.A."/>
            <person name="Pangilinan J."/>
            <person name="Pereira M.F."/>
            <person name="Perotto S."/>
            <person name="Peter M."/>
            <person name="Pfister S."/>
            <person name="Riley R."/>
            <person name="Sitrit Y."/>
            <person name="Stielow J.B."/>
            <person name="Szollosi G."/>
            <person name="Zifcakova L."/>
            <person name="Stursova M."/>
            <person name="Spatafora J.W."/>
            <person name="Tedersoo L."/>
            <person name="Vaario L.M."/>
            <person name="Yamada A."/>
            <person name="Yan M."/>
            <person name="Wang P."/>
            <person name="Xu J."/>
            <person name="Bruns T."/>
            <person name="Baldrian P."/>
            <person name="Vilgalys R."/>
            <person name="Dunand C."/>
            <person name="Henrissat B."/>
            <person name="Grigoriev I.V."/>
            <person name="Hibbett D."/>
            <person name="Nagy L.G."/>
            <person name="Martin F.M."/>
        </authorList>
    </citation>
    <scope>NUCLEOTIDE SEQUENCE</scope>
    <source>
        <strain evidence="2">UH-Tt-Lm1</strain>
    </source>
</reference>
<evidence type="ECO:0000313" key="3">
    <source>
        <dbReference type="Proteomes" id="UP000736335"/>
    </source>
</evidence>
<name>A0A9P6HNW8_9AGAM</name>
<dbReference type="Proteomes" id="UP000736335">
    <property type="component" value="Unassembled WGS sequence"/>
</dbReference>